<evidence type="ECO:0000313" key="1">
    <source>
        <dbReference type="EMBL" id="EMD85476.1"/>
    </source>
</evidence>
<proteinExistence type="predicted"/>
<dbReference type="AlphaFoldDB" id="M2TUQ6"/>
<dbReference type="EMBL" id="KB445588">
    <property type="protein sequence ID" value="EMD85476.1"/>
    <property type="molecule type" value="Genomic_DNA"/>
</dbReference>
<sequence length="245" mass="28631">MIEPARRRSVELPNEVLYKIILFTLGHNGSVIHGQYYDILAKSALFEQLANFLCVSSKFRDLTMSVFYGLHKFKFPIDFEPRRSLVNKHGNTRNPLLPPIWALSSLRRITLEIAITDSRLELPHPTRRGFLNRDTHEPREVIWFRSIKNLYRYCPGARVLRLLTDHMKDLTVLDIHILENFRHKDKQEAIDLYRAAGFKIRADEVNVRITNLFTPDFPQKPWYPDLVNALNIEKRVIATNGGDCH</sequence>
<dbReference type="HOGENOM" id="CLU_099105_0_0_1"/>
<dbReference type="EMBL" id="KB445578">
    <property type="protein sequence ID" value="EMD90426.1"/>
    <property type="molecule type" value="Genomic_DNA"/>
</dbReference>
<evidence type="ECO:0000313" key="2">
    <source>
        <dbReference type="EMBL" id="EMD90426.1"/>
    </source>
</evidence>
<name>M2TUQ6_COCH5</name>
<reference evidence="3" key="3">
    <citation type="journal article" date="2013" name="PLoS Genet.">
        <title>Comparative genome structure, secondary metabolite, and effector coding capacity across Cochliobolus pathogens.</title>
        <authorList>
            <person name="Condon B.J."/>
            <person name="Leng Y."/>
            <person name="Wu D."/>
            <person name="Bushley K.E."/>
            <person name="Ohm R.A."/>
            <person name="Otillar R."/>
            <person name="Martin J."/>
            <person name="Schackwitz W."/>
            <person name="Grimwood J."/>
            <person name="MohdZainudin N."/>
            <person name="Xue C."/>
            <person name="Wang R."/>
            <person name="Manning V.A."/>
            <person name="Dhillon B."/>
            <person name="Tu Z.J."/>
            <person name="Steffenson B.J."/>
            <person name="Salamov A."/>
            <person name="Sun H."/>
            <person name="Lowry S."/>
            <person name="LaButti K."/>
            <person name="Han J."/>
            <person name="Copeland A."/>
            <person name="Lindquist E."/>
            <person name="Barry K."/>
            <person name="Schmutz J."/>
            <person name="Baker S.E."/>
            <person name="Ciuffetti L.M."/>
            <person name="Grigoriev I.V."/>
            <person name="Zhong S."/>
            <person name="Turgeon B.G."/>
        </authorList>
    </citation>
    <scope>NUCLEOTIDE SEQUENCE [LARGE SCALE GENOMIC DNA]</scope>
    <source>
        <strain evidence="3">C5 / ATCC 48332 / race O</strain>
    </source>
</reference>
<reference evidence="1" key="2">
    <citation type="submission" date="2012-06" db="EMBL/GenBank/DDBJ databases">
        <title>Comparative genome structure, secondary metabolite and effector coding capacity across Cochliobolus pathogens.</title>
        <authorList>
            <consortium name="US DOE Joint Genome Institute (JGI-PGF)"/>
            <person name="Condon B.J."/>
            <person name="Leng Y."/>
            <person name="Wu D."/>
            <person name="Bushley K.E."/>
            <person name="Ohm R.A."/>
            <person name="Otillar R."/>
            <person name="Martin J."/>
            <person name="Schackwitz W."/>
            <person name="Grimwood J."/>
            <person name="MohdZainudin N."/>
            <person name="Xue C."/>
            <person name="Wang R."/>
            <person name="Dhillon B."/>
            <person name="Tu Z.J."/>
            <person name="Steffenson B.J."/>
            <person name="Salamov A."/>
            <person name="Sun H."/>
            <person name="Lowry S."/>
            <person name="LaButti K."/>
            <person name="Han J."/>
            <person name="Copeland A."/>
            <person name="Lindquist E."/>
            <person name="Lucas S."/>
            <person name="Barry K."/>
            <person name="Schmutz J."/>
            <person name="Baker S."/>
            <person name="Grigoriev I.V."/>
            <person name="Zhong S."/>
            <person name="Turgeon B.G."/>
        </authorList>
    </citation>
    <scope>NUCLEOTIDE SEQUENCE</scope>
    <source>
        <strain evidence="1">C5</strain>
    </source>
</reference>
<organism evidence="1 3">
    <name type="scientific">Cochliobolus heterostrophus (strain C5 / ATCC 48332 / race O)</name>
    <name type="common">Southern corn leaf blight fungus</name>
    <name type="synonym">Bipolaris maydis</name>
    <dbReference type="NCBI Taxonomy" id="701091"/>
    <lineage>
        <taxon>Eukaryota</taxon>
        <taxon>Fungi</taxon>
        <taxon>Dikarya</taxon>
        <taxon>Ascomycota</taxon>
        <taxon>Pezizomycotina</taxon>
        <taxon>Dothideomycetes</taxon>
        <taxon>Pleosporomycetidae</taxon>
        <taxon>Pleosporales</taxon>
        <taxon>Pleosporineae</taxon>
        <taxon>Pleosporaceae</taxon>
        <taxon>Bipolaris</taxon>
    </lineage>
</organism>
<protein>
    <submittedName>
        <fullName evidence="1">Uncharacterized protein</fullName>
    </submittedName>
</protein>
<dbReference type="OrthoDB" id="3682830at2759"/>
<gene>
    <name evidence="2" type="ORF">COCHEDRAFT_1179208</name>
    <name evidence="1" type="ORF">COCHEDRAFT_1187872</name>
</gene>
<dbReference type="eggNOG" id="ENOG502TCGC">
    <property type="taxonomic scope" value="Eukaryota"/>
</dbReference>
<dbReference type="Proteomes" id="UP000016936">
    <property type="component" value="Unassembled WGS sequence"/>
</dbReference>
<keyword evidence="3" id="KW-1185">Reference proteome</keyword>
<accession>M2TUQ6</accession>
<reference evidence="1 3" key="1">
    <citation type="journal article" date="2012" name="PLoS Pathog.">
        <title>Diverse lifestyles and strategies of plant pathogenesis encoded in the genomes of eighteen Dothideomycetes fungi.</title>
        <authorList>
            <person name="Ohm R.A."/>
            <person name="Feau N."/>
            <person name="Henrissat B."/>
            <person name="Schoch C.L."/>
            <person name="Horwitz B.A."/>
            <person name="Barry K.W."/>
            <person name="Condon B.J."/>
            <person name="Copeland A.C."/>
            <person name="Dhillon B."/>
            <person name="Glaser F."/>
            <person name="Hesse C.N."/>
            <person name="Kosti I."/>
            <person name="LaButti K."/>
            <person name="Lindquist E.A."/>
            <person name="Lucas S."/>
            <person name="Salamov A.A."/>
            <person name="Bradshaw R.E."/>
            <person name="Ciuffetti L."/>
            <person name="Hamelin R.C."/>
            <person name="Kema G.H.J."/>
            <person name="Lawrence C."/>
            <person name="Scott J.A."/>
            <person name="Spatafora J.W."/>
            <person name="Turgeon B.G."/>
            <person name="de Wit P.J.G.M."/>
            <person name="Zhong S."/>
            <person name="Goodwin S.B."/>
            <person name="Grigoriev I.V."/>
        </authorList>
    </citation>
    <scope>NUCLEOTIDE SEQUENCE [LARGE SCALE GENOMIC DNA]</scope>
    <source>
        <strain evidence="1">C5</strain>
        <strain evidence="3">C5 / ATCC 48332 / race O</strain>
    </source>
</reference>
<evidence type="ECO:0000313" key="3">
    <source>
        <dbReference type="Proteomes" id="UP000016936"/>
    </source>
</evidence>